<feature type="compositionally biased region" description="Gly residues" evidence="1">
    <location>
        <begin position="206"/>
        <end position="217"/>
    </location>
</feature>
<feature type="region of interest" description="Disordered" evidence="1">
    <location>
        <begin position="59"/>
        <end position="345"/>
    </location>
</feature>
<dbReference type="EMBL" id="OC323227">
    <property type="protein sequence ID" value="CAD7412872.1"/>
    <property type="molecule type" value="Genomic_DNA"/>
</dbReference>
<evidence type="ECO:0000256" key="1">
    <source>
        <dbReference type="SAM" id="MobiDB-lite"/>
    </source>
</evidence>
<proteinExistence type="predicted"/>
<evidence type="ECO:0000313" key="2">
    <source>
        <dbReference type="EMBL" id="CAD7412872.1"/>
    </source>
</evidence>
<feature type="compositionally biased region" description="Polar residues" evidence="1">
    <location>
        <begin position="243"/>
        <end position="254"/>
    </location>
</feature>
<accession>A0A7R9DDY4</accession>
<reference evidence="2" key="1">
    <citation type="submission" date="2020-11" db="EMBL/GenBank/DDBJ databases">
        <authorList>
            <person name="Tran Van P."/>
        </authorList>
    </citation>
    <scope>NUCLEOTIDE SEQUENCE</scope>
</reference>
<organism evidence="2">
    <name type="scientific">Timema cristinae</name>
    <name type="common">Walking stick</name>
    <dbReference type="NCBI Taxonomy" id="61476"/>
    <lineage>
        <taxon>Eukaryota</taxon>
        <taxon>Metazoa</taxon>
        <taxon>Ecdysozoa</taxon>
        <taxon>Arthropoda</taxon>
        <taxon>Hexapoda</taxon>
        <taxon>Insecta</taxon>
        <taxon>Pterygota</taxon>
        <taxon>Neoptera</taxon>
        <taxon>Polyneoptera</taxon>
        <taxon>Phasmatodea</taxon>
        <taxon>Timematodea</taxon>
        <taxon>Timematoidea</taxon>
        <taxon>Timematidae</taxon>
        <taxon>Timema</taxon>
    </lineage>
</organism>
<feature type="compositionally biased region" description="Polar residues" evidence="1">
    <location>
        <begin position="327"/>
        <end position="345"/>
    </location>
</feature>
<feature type="compositionally biased region" description="Basic and acidic residues" evidence="1">
    <location>
        <begin position="106"/>
        <end position="120"/>
    </location>
</feature>
<sequence length="345" mass="38338">MKEWDKCGIQNRIEVVWTCEEDALNEGGVQVIKRKTRGRCRGPNKYTRNWEDVEAYGKPVLVPSRGGPRRGGRGGTHPDSEEEFPPLVSPPNTPDELQTVTYSNRVADRREEPRNMKKEAFPPLQSDQNNHESGYRAVSKSTPKKIQPPHPEGWNDLVQLEYPERGRLTPPSFQSLTGGIGTGNPFLPPVQGVSDIRREKAPLEENGGGSRRGGGGNKPFNNRPLEDQEPSSEGPWRGKGQVKQASPAETQSSPRGRGRGVRGGRSMTTAEFVPTSSRTLPVKSVSETRTTPPQIEGDMDNYPVKSQVIIPTQDNLSRDIGRMSLSEPAQTNNREYQNQRRPNSE</sequence>
<protein>
    <submittedName>
        <fullName evidence="2">Uncharacterized protein</fullName>
    </submittedName>
</protein>
<gene>
    <name evidence="2" type="ORF">TCEB3V08_LOCUS11549</name>
</gene>
<feature type="compositionally biased region" description="Polar residues" evidence="1">
    <location>
        <begin position="266"/>
        <end position="293"/>
    </location>
</feature>
<feature type="compositionally biased region" description="Polar residues" evidence="1">
    <location>
        <begin position="95"/>
        <end position="104"/>
    </location>
</feature>
<name>A0A7R9DDY4_TIMCR</name>
<dbReference type="AlphaFoldDB" id="A0A7R9DDY4"/>